<keyword evidence="1" id="KW-0812">Transmembrane</keyword>
<dbReference type="EMBL" id="JBHMEI010000016">
    <property type="protein sequence ID" value="MFB9204105.1"/>
    <property type="molecule type" value="Genomic_DNA"/>
</dbReference>
<feature type="transmembrane region" description="Helical" evidence="1">
    <location>
        <begin position="39"/>
        <end position="61"/>
    </location>
</feature>
<evidence type="ECO:0000313" key="2">
    <source>
        <dbReference type="EMBL" id="MFB9204105.1"/>
    </source>
</evidence>
<keyword evidence="1" id="KW-0472">Membrane</keyword>
<reference evidence="2 3" key="1">
    <citation type="submission" date="2024-09" db="EMBL/GenBank/DDBJ databases">
        <authorList>
            <person name="Sun Q."/>
            <person name="Mori K."/>
        </authorList>
    </citation>
    <scope>NUCLEOTIDE SEQUENCE [LARGE SCALE GENOMIC DNA]</scope>
    <source>
        <strain evidence="2 3">CCM 3426</strain>
    </source>
</reference>
<name>A0ABV5IHU0_9ACTN</name>
<protein>
    <recommendedName>
        <fullName evidence="4">DUF2892 domain-containing protein</fullName>
    </recommendedName>
</protein>
<comment type="caution">
    <text evidence="2">The sequence shown here is derived from an EMBL/GenBank/DDBJ whole genome shotgun (WGS) entry which is preliminary data.</text>
</comment>
<organism evidence="2 3">
    <name type="scientific">Nonomuraea spiralis</name>
    <dbReference type="NCBI Taxonomy" id="46182"/>
    <lineage>
        <taxon>Bacteria</taxon>
        <taxon>Bacillati</taxon>
        <taxon>Actinomycetota</taxon>
        <taxon>Actinomycetes</taxon>
        <taxon>Streptosporangiales</taxon>
        <taxon>Streptosporangiaceae</taxon>
        <taxon>Nonomuraea</taxon>
    </lineage>
</organism>
<evidence type="ECO:0000313" key="3">
    <source>
        <dbReference type="Proteomes" id="UP001589647"/>
    </source>
</evidence>
<evidence type="ECO:0000256" key="1">
    <source>
        <dbReference type="SAM" id="Phobius"/>
    </source>
</evidence>
<feature type="transmembrane region" description="Helical" evidence="1">
    <location>
        <begin position="14"/>
        <end position="33"/>
    </location>
</feature>
<gene>
    <name evidence="2" type="ORF">ACFFV7_23130</name>
</gene>
<proteinExistence type="predicted"/>
<sequence length="94" mass="9879">MTDSYAGVSLARHLVRGTVGFGSLIAAVALIPLVGPVSLVLVIVGALALRGCPACWVMALVEIISMGRMRRSCSNGVCELVRPGDRHAEHPVTR</sequence>
<keyword evidence="1" id="KW-1133">Transmembrane helix</keyword>
<evidence type="ECO:0008006" key="4">
    <source>
        <dbReference type="Google" id="ProtNLM"/>
    </source>
</evidence>
<accession>A0ABV5IHU0</accession>
<dbReference type="Proteomes" id="UP001589647">
    <property type="component" value="Unassembled WGS sequence"/>
</dbReference>
<keyword evidence="3" id="KW-1185">Reference proteome</keyword>
<dbReference type="RefSeq" id="WP_189648915.1">
    <property type="nucleotide sequence ID" value="NZ_BMRC01000008.1"/>
</dbReference>